<evidence type="ECO:0000259" key="2">
    <source>
        <dbReference type="Pfam" id="PF00350"/>
    </source>
</evidence>
<name>A0AA39CFB9_9EURO</name>
<gene>
    <name evidence="4" type="ORF">H2200_009058</name>
</gene>
<dbReference type="SUPFAM" id="SSF52540">
    <property type="entry name" value="P-loop containing nucleoside triphosphate hydrolases"/>
    <property type="match status" value="1"/>
</dbReference>
<dbReference type="InterPro" id="IPR027417">
    <property type="entry name" value="P-loop_NTPase"/>
</dbReference>
<dbReference type="Proteomes" id="UP001172673">
    <property type="component" value="Unassembled WGS sequence"/>
</dbReference>
<reference evidence="4" key="1">
    <citation type="submission" date="2022-10" db="EMBL/GenBank/DDBJ databases">
        <title>Culturing micro-colonial fungi from biological soil crusts in the Mojave desert and describing Neophaeococcomyces mojavensis, and introducing the new genera and species Taxawa tesnikishii.</title>
        <authorList>
            <person name="Kurbessoian T."/>
            <person name="Stajich J.E."/>
        </authorList>
    </citation>
    <scope>NUCLEOTIDE SEQUENCE</scope>
    <source>
        <strain evidence="4">TK_41</strain>
    </source>
</reference>
<comment type="caution">
    <text evidence="4">The sequence shown here is derived from an EMBL/GenBank/DDBJ whole genome shotgun (WGS) entry which is preliminary data.</text>
</comment>
<feature type="compositionally biased region" description="Polar residues" evidence="1">
    <location>
        <begin position="850"/>
        <end position="866"/>
    </location>
</feature>
<accession>A0AA39CFB9</accession>
<proteinExistence type="predicted"/>
<evidence type="ECO:0000259" key="3">
    <source>
        <dbReference type="Pfam" id="PF24564"/>
    </source>
</evidence>
<sequence>MASDSAREILIGMSLPPYRNADVKKCIEKTKVNTRDNVYETYSSSPVVPEERQSKAEKHWNFDIRNERVFGVVGPSGAGKSSLICRLLEHDDIAIVEASGKAVTCFPVHYRARNEKHSAKFTISVIVPKKTELASDLGNLLKEFNPRCFLDEEEYDSLDREEKKDMKASVKAAGDALKALFGPIDAFSLDKLNIDEDKVTEDDAQIQLGLWQQQLPITKEMEHGTWSAEVDTAHELKGILNKFRHNGLWPLVRSMTIYLDAQLLQNGFVIVDLPGYHDSNAARVKIARETQQQCEDLIVVGDISRANCNPVLQDVVEENAARAERGLATQTVIAVCTNSNKMSLDLAEDADPHALEAAEEKIQRLDKEDAPSRLVKIAEQEKNNVLMKGRNDRITKELCEEFGSRLPPEQFHVSCVDNVLFQVNKELWGEASGIRGLQRYMTHLPGRILFKIIYRYIAFGNLAILSDFETWIARCRVQPGTFEFVLPEPVELNNILSDLPEGGKALGGRFDELILQPIRAQAEIICQRTQDLVAEWRDPAKMKPAVLGALCRKKGYHAVGNVGNRKEWNMNLDLITCFDGDNTLQWSHFEEEMYLKFDSIEKDIVNGLEKYSKICGDLGAPVCILRALKLKETVLRFVITTARDDCEKAWEKIKLNATLGGELCYVRRAMFTTYEEAAEKKGKGCSQERLKTLEKRVCSTQFVEDACEGMSYDFAKLCSAILTKLPTKLESEINAINAIIDDFQGKRDEIELFKIDPEFGIKAEEALVRAKESVKEVLSLVEPARVQAVALYGEDFPALTVEPDTVEEHMDAEVSDDAIAHDSVPEQPSKRIKLTIKKEEPEPPSFGSRCVQQQNTTNADSTSDAS</sequence>
<dbReference type="Gene3D" id="3.40.50.300">
    <property type="entry name" value="P-loop containing nucleotide triphosphate hydrolases"/>
    <property type="match status" value="1"/>
</dbReference>
<dbReference type="PANTHER" id="PTHR36681">
    <property type="entry name" value="NUCLEAR GTPASE, GERMINAL CENTER-ASSOCIATED, TANDEM DUPLICATE 3"/>
    <property type="match status" value="1"/>
</dbReference>
<evidence type="ECO:0000256" key="1">
    <source>
        <dbReference type="SAM" id="MobiDB-lite"/>
    </source>
</evidence>
<feature type="domain" description="DUF7605" evidence="3">
    <location>
        <begin position="540"/>
        <end position="700"/>
    </location>
</feature>
<dbReference type="Pfam" id="PF24564">
    <property type="entry name" value="DUF7605"/>
    <property type="match status" value="1"/>
</dbReference>
<feature type="region of interest" description="Disordered" evidence="1">
    <location>
        <begin position="836"/>
        <end position="866"/>
    </location>
</feature>
<dbReference type="InterPro" id="IPR056024">
    <property type="entry name" value="DUF7605"/>
</dbReference>
<keyword evidence="5" id="KW-1185">Reference proteome</keyword>
<dbReference type="InterPro" id="IPR045063">
    <property type="entry name" value="Dynamin_N"/>
</dbReference>
<evidence type="ECO:0000313" key="5">
    <source>
        <dbReference type="Proteomes" id="UP001172673"/>
    </source>
</evidence>
<evidence type="ECO:0000313" key="4">
    <source>
        <dbReference type="EMBL" id="KAJ9606097.1"/>
    </source>
</evidence>
<dbReference type="EMBL" id="JAPDRK010000014">
    <property type="protein sequence ID" value="KAJ9606097.1"/>
    <property type="molecule type" value="Genomic_DNA"/>
</dbReference>
<protein>
    <submittedName>
        <fullName evidence="4">Uncharacterized protein</fullName>
    </submittedName>
</protein>
<feature type="domain" description="Dynamin N-terminal" evidence="2">
    <location>
        <begin position="72"/>
        <end position="325"/>
    </location>
</feature>
<organism evidence="4 5">
    <name type="scientific">Cladophialophora chaetospira</name>
    <dbReference type="NCBI Taxonomy" id="386627"/>
    <lineage>
        <taxon>Eukaryota</taxon>
        <taxon>Fungi</taxon>
        <taxon>Dikarya</taxon>
        <taxon>Ascomycota</taxon>
        <taxon>Pezizomycotina</taxon>
        <taxon>Eurotiomycetes</taxon>
        <taxon>Chaetothyriomycetidae</taxon>
        <taxon>Chaetothyriales</taxon>
        <taxon>Herpotrichiellaceae</taxon>
        <taxon>Cladophialophora</taxon>
    </lineage>
</organism>
<dbReference type="PANTHER" id="PTHR36681:SF3">
    <property type="entry name" value="NUCLEAR GTPASE, GERMINAL CENTER-ASSOCIATED, TANDEM DUPLICATE 3"/>
    <property type="match status" value="1"/>
</dbReference>
<dbReference type="Pfam" id="PF00350">
    <property type="entry name" value="Dynamin_N"/>
    <property type="match status" value="1"/>
</dbReference>
<dbReference type="AlphaFoldDB" id="A0AA39CFB9"/>